<dbReference type="AlphaFoldDB" id="A0A2X3HC54"/>
<dbReference type="InterPro" id="IPR025156">
    <property type="entry name" value="RNase_M5_C"/>
</dbReference>
<dbReference type="PANTHER" id="PTHR39156:SF2">
    <property type="entry name" value="DNA PRIMASE (BACTERIAL TYPE) AND SMALL PRIMASE-LIKE PROTEINS"/>
    <property type="match status" value="1"/>
</dbReference>
<dbReference type="GO" id="GO:0006364">
    <property type="term" value="P:rRNA processing"/>
    <property type="evidence" value="ECO:0007669"/>
    <property type="project" value="TreeGrafter"/>
</dbReference>
<name>A0A2X3HC54_9LIST</name>
<accession>A0A2X3HC54</accession>
<dbReference type="STRING" id="1214117.LFLEISCH_07820"/>
<dbReference type="Pfam" id="PF13331">
    <property type="entry name" value="DUF4093"/>
    <property type="match status" value="1"/>
</dbReference>
<dbReference type="GO" id="GO:0043822">
    <property type="term" value="F:ribonuclease M5 activity"/>
    <property type="evidence" value="ECO:0007669"/>
    <property type="project" value="TreeGrafter"/>
</dbReference>
<proteinExistence type="predicted"/>
<sequence length="86" mass="9605">MIQNALLSYQTSGETANETLVPREKIIASGLLFGAGAKLRREKLGDFLRIGYTNGKQLEARLKMFGITETEFDEALQAVLQEEKNE</sequence>
<organism evidence="2 3">
    <name type="scientific">Listeria fleischmannii subsp. fleischmannii</name>
    <dbReference type="NCBI Taxonomy" id="1671902"/>
    <lineage>
        <taxon>Bacteria</taxon>
        <taxon>Bacillati</taxon>
        <taxon>Bacillota</taxon>
        <taxon>Bacilli</taxon>
        <taxon>Bacillales</taxon>
        <taxon>Listeriaceae</taxon>
        <taxon>Listeria</taxon>
    </lineage>
</organism>
<gene>
    <name evidence="2" type="ORF">NCTC13940_01797</name>
</gene>
<dbReference type="PANTHER" id="PTHR39156">
    <property type="entry name" value="RIBONUCLEASE M5"/>
    <property type="match status" value="1"/>
</dbReference>
<dbReference type="EMBL" id="UAWT01000021">
    <property type="protein sequence ID" value="SQC70127.1"/>
    <property type="molecule type" value="Genomic_DNA"/>
</dbReference>
<evidence type="ECO:0000313" key="3">
    <source>
        <dbReference type="Proteomes" id="UP000250257"/>
    </source>
</evidence>
<reference evidence="2 3" key="1">
    <citation type="submission" date="2018-06" db="EMBL/GenBank/DDBJ databases">
        <authorList>
            <consortium name="Pathogen Informatics"/>
            <person name="Doyle S."/>
        </authorList>
    </citation>
    <scope>NUCLEOTIDE SEQUENCE [LARGE SCALE GENOMIC DNA]</scope>
    <source>
        <strain evidence="2 3">NCTC13940</strain>
    </source>
</reference>
<feature type="domain" description="Ribonuclease M5 C-terminal" evidence="1">
    <location>
        <begin position="2"/>
        <end position="76"/>
    </location>
</feature>
<protein>
    <submittedName>
        <fullName evidence="2">Ribonuclease M5</fullName>
    </submittedName>
</protein>
<dbReference type="Proteomes" id="UP000250257">
    <property type="component" value="Unassembled WGS sequence"/>
</dbReference>
<evidence type="ECO:0000313" key="2">
    <source>
        <dbReference type="EMBL" id="SQC70127.1"/>
    </source>
</evidence>
<evidence type="ECO:0000259" key="1">
    <source>
        <dbReference type="Pfam" id="PF13331"/>
    </source>
</evidence>